<dbReference type="InterPro" id="IPR027417">
    <property type="entry name" value="P-loop_NTPase"/>
</dbReference>
<feature type="coiled-coil region" evidence="8">
    <location>
        <begin position="1030"/>
        <end position="1057"/>
    </location>
</feature>
<dbReference type="PANTHER" id="PTHR37739:SF8">
    <property type="entry name" value="KINESIN-LIKE PROTEIN KIN-12D"/>
    <property type="match status" value="1"/>
</dbReference>
<evidence type="ECO:0000259" key="10">
    <source>
        <dbReference type="PROSITE" id="PS50067"/>
    </source>
</evidence>
<dbReference type="CDD" id="cd00106">
    <property type="entry name" value="KISc"/>
    <property type="match status" value="2"/>
</dbReference>
<accession>A0A1V9YEX2</accession>
<dbReference type="PRINTS" id="PR00380">
    <property type="entry name" value="KINESINHEAVY"/>
</dbReference>
<dbReference type="GO" id="GO:0008017">
    <property type="term" value="F:microtubule binding"/>
    <property type="evidence" value="ECO:0007669"/>
    <property type="project" value="InterPro"/>
</dbReference>
<evidence type="ECO:0000256" key="5">
    <source>
        <dbReference type="ARBA" id="ARBA00023175"/>
    </source>
</evidence>
<gene>
    <name evidence="11" type="ORF">ACHHYP_13585</name>
</gene>
<evidence type="ECO:0000256" key="1">
    <source>
        <dbReference type="ARBA" id="ARBA00022701"/>
    </source>
</evidence>
<feature type="compositionally biased region" description="Basic and acidic residues" evidence="9">
    <location>
        <begin position="508"/>
        <end position="518"/>
    </location>
</feature>
<keyword evidence="2 7" id="KW-0547">Nucleotide-binding</keyword>
<evidence type="ECO:0000256" key="2">
    <source>
        <dbReference type="ARBA" id="ARBA00022741"/>
    </source>
</evidence>
<keyword evidence="12" id="KW-1185">Reference proteome</keyword>
<feature type="region of interest" description="Disordered" evidence="9">
    <location>
        <begin position="17"/>
        <end position="41"/>
    </location>
</feature>
<organism evidence="11 12">
    <name type="scientific">Achlya hypogyna</name>
    <name type="common">Oomycete</name>
    <name type="synonym">Protoachlya hypogyna</name>
    <dbReference type="NCBI Taxonomy" id="1202772"/>
    <lineage>
        <taxon>Eukaryota</taxon>
        <taxon>Sar</taxon>
        <taxon>Stramenopiles</taxon>
        <taxon>Oomycota</taxon>
        <taxon>Saprolegniomycetes</taxon>
        <taxon>Saprolegniales</taxon>
        <taxon>Achlyaceae</taxon>
        <taxon>Achlya</taxon>
    </lineage>
</organism>
<keyword evidence="3 7" id="KW-0067">ATP-binding</keyword>
<evidence type="ECO:0000256" key="4">
    <source>
        <dbReference type="ARBA" id="ARBA00023054"/>
    </source>
</evidence>
<feature type="domain" description="Kinesin motor" evidence="10">
    <location>
        <begin position="570"/>
        <end position="894"/>
    </location>
</feature>
<dbReference type="PROSITE" id="PS00411">
    <property type="entry name" value="KINESIN_MOTOR_1"/>
    <property type="match status" value="1"/>
</dbReference>
<dbReference type="GO" id="GO:0003777">
    <property type="term" value="F:microtubule motor activity"/>
    <property type="evidence" value="ECO:0007669"/>
    <property type="project" value="InterPro"/>
</dbReference>
<dbReference type="Gene3D" id="3.40.850.10">
    <property type="entry name" value="Kinesin motor domain"/>
    <property type="match status" value="2"/>
</dbReference>
<evidence type="ECO:0000256" key="6">
    <source>
        <dbReference type="ARBA" id="ARBA00034488"/>
    </source>
</evidence>
<dbReference type="InterPro" id="IPR019821">
    <property type="entry name" value="Kinesin_motor_CS"/>
</dbReference>
<dbReference type="InterPro" id="IPR001752">
    <property type="entry name" value="Kinesin_motor_dom"/>
</dbReference>
<dbReference type="GO" id="GO:0005874">
    <property type="term" value="C:microtubule"/>
    <property type="evidence" value="ECO:0007669"/>
    <property type="project" value="UniProtKB-KW"/>
</dbReference>
<evidence type="ECO:0000256" key="8">
    <source>
        <dbReference type="SAM" id="Coils"/>
    </source>
</evidence>
<evidence type="ECO:0000256" key="3">
    <source>
        <dbReference type="ARBA" id="ARBA00022840"/>
    </source>
</evidence>
<dbReference type="SUPFAM" id="SSF52540">
    <property type="entry name" value="P-loop containing nucleoside triphosphate hydrolases"/>
    <property type="match status" value="2"/>
</dbReference>
<dbReference type="GO" id="GO:0005524">
    <property type="term" value="F:ATP binding"/>
    <property type="evidence" value="ECO:0007669"/>
    <property type="project" value="UniProtKB-UniRule"/>
</dbReference>
<dbReference type="GO" id="GO:0007018">
    <property type="term" value="P:microtubule-based movement"/>
    <property type="evidence" value="ECO:0007669"/>
    <property type="project" value="InterPro"/>
</dbReference>
<name>A0A1V9YEX2_ACHHY</name>
<evidence type="ECO:0000313" key="12">
    <source>
        <dbReference type="Proteomes" id="UP000243579"/>
    </source>
</evidence>
<protein>
    <submittedName>
        <fullName evidence="11">Kinesin-like protein KIF15-A-like isoform X2</fullName>
    </submittedName>
</protein>
<evidence type="ECO:0000256" key="7">
    <source>
        <dbReference type="PROSITE-ProRule" id="PRU00283"/>
    </source>
</evidence>
<dbReference type="OrthoDB" id="61671at2759"/>
<dbReference type="InterPro" id="IPR036961">
    <property type="entry name" value="Kinesin_motor_dom_sf"/>
</dbReference>
<dbReference type="PANTHER" id="PTHR37739">
    <property type="entry name" value="KINESIN-LIKE PROTEIN KIN-12D"/>
    <property type="match status" value="1"/>
</dbReference>
<dbReference type="STRING" id="1202772.A0A1V9YEX2"/>
<feature type="coiled-coil region" evidence="8">
    <location>
        <begin position="369"/>
        <end position="448"/>
    </location>
</feature>
<dbReference type="SMART" id="SM00129">
    <property type="entry name" value="KISc"/>
    <property type="match status" value="2"/>
</dbReference>
<dbReference type="AlphaFoldDB" id="A0A1V9YEX2"/>
<dbReference type="Proteomes" id="UP000243579">
    <property type="component" value="Unassembled WGS sequence"/>
</dbReference>
<keyword evidence="5 7" id="KW-0505">Motor protein</keyword>
<comment type="caution">
    <text evidence="11">The sequence shown here is derived from an EMBL/GenBank/DDBJ whole genome shotgun (WGS) entry which is preliminary data.</text>
</comment>
<sequence length="1235" mass="133490">MDALDLAVSLDTHASLTPRGSSRLHRRSLSSAGSDSSLLDAPTSADNIQAFVRVQPTIDTRQCVEVDVDHNCITVAKCAADAKTFAVDGVLPATATQADVYDAVGAAFIQHALAGFNGCLFAYGQTGSGKTHTMEGDATTGNGRGVVPRLLEALFEQLAAEPGTYECRCSFLEIYNEKVYDLLDDATADAKPVREDSSRGVFVQDLLEVPIASAHNALQLLALGSRNRTVGSTAMNRESSRSHSVLTLKLSRTRSCDGLTATIKSTLHLVDLAGSEKQAHTGATGARLKEASQINKSLSVLGNVITALVDVSSGHRRHVHYRDSKLTFLLRDALGGNSKTTVVATISAQERWCHETLSTLQFVQRAKWIKNHAKKYEDDTAVIARLEREVAELRCQLQSSEPEGEAADYEETIAALKVKLATAASADVAGYERTISKLREELATKQATIIAQDKEIYSIKDTLGKIVKDTEIILDERNTLLAKAAAFENQNRASETATAKANRALREAQEELDAKEKAVTQASVAKSPQEDRKLSDLNPASEIERKLERRAVFEPPEPTSIELPVGGGENIRCMVRVRPMPESPISRRCIELDLPTQSITVGTHAKLPSDHRRFAVDGIFPEESSQEYVFTKVGLPVVEAVLQGYNGCIFAYGQTGSGKTHTMQGDMHGANRGLIPRLVDELFASLAAAQVEFTCHCSFLEIYNDKVFDLLDAGTTQPKAVREDGGVFVQGLIETPVAAPHEALALLQLGSKRRTVESTAMNRESSRSHSVFTLKLHQVVAAGGVCNRQSLVHLVDLAGSEKQSHTRAFGLRLKEAAQINKSLSVLGNVITALVDVSSGHRRHVNYRDSKLTFLLREALGGNSKTTLVATIAPEEAWSHETLSTLQFVQRAKSVCTAATPNDAPADSVADLQQRLAASVSALEALRGSSAEAQAALEARLDAIHRDRCRAIEDLARLQKQCRDQDQLLQQATARATMLIHDTNCTTGSTGTTDSRTTDDFEASGIAAMRAELERAGMQLVDLDGRTAATIEGLRNQLAAAEEAHRATTARLNEAETHLDAPEPLPLVQVPPQDDGWLLSLARAPAEIAQLRASKKFLQHALQAALSDNAALLQHARSLQAARATPPTPLQGFSKMSLDEQVKALAAEKVALATRLKAAQAKALALESDLKRTTYRRQPLLEPLSLADPTPINALVAALRSSQATLQSTVTDQMLSAELLATEVRLLKSQLALREE</sequence>
<keyword evidence="1" id="KW-0493">Microtubule</keyword>
<comment type="similarity">
    <text evidence="6">Belongs to the TRAFAC class myosin-kinesin ATPase superfamily. Kinesin family. KIN-12 subfamily.</text>
</comment>
<reference evidence="11 12" key="1">
    <citation type="journal article" date="2014" name="Genome Biol. Evol.">
        <title>The secreted proteins of Achlya hypogyna and Thraustotheca clavata identify the ancestral oomycete secretome and reveal gene acquisitions by horizontal gene transfer.</title>
        <authorList>
            <person name="Misner I."/>
            <person name="Blouin N."/>
            <person name="Leonard G."/>
            <person name="Richards T.A."/>
            <person name="Lane C.E."/>
        </authorList>
    </citation>
    <scope>NUCLEOTIDE SEQUENCE [LARGE SCALE GENOMIC DNA]</scope>
    <source>
        <strain evidence="11 12">ATCC 48635</strain>
    </source>
</reference>
<feature type="binding site" evidence="7">
    <location>
        <begin position="653"/>
        <end position="660"/>
    </location>
    <ligand>
        <name>ATP</name>
        <dbReference type="ChEBI" id="CHEBI:30616"/>
    </ligand>
</feature>
<feature type="compositionally biased region" description="Low complexity" evidence="9">
    <location>
        <begin position="29"/>
        <end position="41"/>
    </location>
</feature>
<proteinExistence type="inferred from homology"/>
<evidence type="ECO:0000313" key="11">
    <source>
        <dbReference type="EMBL" id="OQR84285.1"/>
    </source>
</evidence>
<dbReference type="Pfam" id="PF00225">
    <property type="entry name" value="Kinesin"/>
    <property type="match status" value="2"/>
</dbReference>
<feature type="domain" description="Kinesin motor" evidence="10">
    <location>
        <begin position="47"/>
        <end position="369"/>
    </location>
</feature>
<dbReference type="PROSITE" id="PS50067">
    <property type="entry name" value="KINESIN_MOTOR_2"/>
    <property type="match status" value="2"/>
</dbReference>
<evidence type="ECO:0000256" key="9">
    <source>
        <dbReference type="SAM" id="MobiDB-lite"/>
    </source>
</evidence>
<keyword evidence="4 8" id="KW-0175">Coiled coil</keyword>
<feature type="binding site" evidence="7">
    <location>
        <begin position="124"/>
        <end position="131"/>
    </location>
    <ligand>
        <name>ATP</name>
        <dbReference type="ChEBI" id="CHEBI:30616"/>
    </ligand>
</feature>
<dbReference type="EMBL" id="JNBR01001915">
    <property type="protein sequence ID" value="OQR84285.1"/>
    <property type="molecule type" value="Genomic_DNA"/>
</dbReference>
<dbReference type="InterPro" id="IPR044986">
    <property type="entry name" value="KIF15/KIN-12"/>
</dbReference>
<feature type="region of interest" description="Disordered" evidence="9">
    <location>
        <begin position="508"/>
        <end position="540"/>
    </location>
</feature>